<feature type="transmembrane region" description="Helical" evidence="9">
    <location>
        <begin position="609"/>
        <end position="626"/>
    </location>
</feature>
<keyword evidence="10" id="KW-0175">Coiled coil</keyword>
<comment type="subcellular location">
    <subcellularLocation>
        <location evidence="1">Membrane</location>
        <topology evidence="1">Multi-pass membrane protein</topology>
    </subcellularLocation>
</comment>
<dbReference type="RefSeq" id="XP_005717502.1">
    <property type="nucleotide sequence ID" value="XM_005717445.1"/>
</dbReference>
<reference evidence="13" key="1">
    <citation type="journal article" date="2013" name="Proc. Natl. Acad. Sci. U.S.A.">
        <title>Genome structure and metabolic features in the red seaweed Chondrus crispus shed light on evolution of the Archaeplastida.</title>
        <authorList>
            <person name="Collen J."/>
            <person name="Porcel B."/>
            <person name="Carre W."/>
            <person name="Ball S.G."/>
            <person name="Chaparro C."/>
            <person name="Tonon T."/>
            <person name="Barbeyron T."/>
            <person name="Michel G."/>
            <person name="Noel B."/>
            <person name="Valentin K."/>
            <person name="Elias M."/>
            <person name="Artiguenave F."/>
            <person name="Arun A."/>
            <person name="Aury J.M."/>
            <person name="Barbosa-Neto J.F."/>
            <person name="Bothwell J.H."/>
            <person name="Bouget F.Y."/>
            <person name="Brillet L."/>
            <person name="Cabello-Hurtado F."/>
            <person name="Capella-Gutierrez S."/>
            <person name="Charrier B."/>
            <person name="Cladiere L."/>
            <person name="Cock J.M."/>
            <person name="Coelho S.M."/>
            <person name="Colleoni C."/>
            <person name="Czjzek M."/>
            <person name="Da Silva C."/>
            <person name="Delage L."/>
            <person name="Denoeud F."/>
            <person name="Deschamps P."/>
            <person name="Dittami S.M."/>
            <person name="Gabaldon T."/>
            <person name="Gachon C.M."/>
            <person name="Groisillier A."/>
            <person name="Herve C."/>
            <person name="Jabbari K."/>
            <person name="Katinka M."/>
            <person name="Kloareg B."/>
            <person name="Kowalczyk N."/>
            <person name="Labadie K."/>
            <person name="Leblanc C."/>
            <person name="Lopez P.J."/>
            <person name="McLachlan D.H."/>
            <person name="Meslet-Cladiere L."/>
            <person name="Moustafa A."/>
            <person name="Nehr Z."/>
            <person name="Nyvall Collen P."/>
            <person name="Panaud O."/>
            <person name="Partensky F."/>
            <person name="Poulain J."/>
            <person name="Rensing S.A."/>
            <person name="Rousvoal S."/>
            <person name="Samson G."/>
            <person name="Symeonidi A."/>
            <person name="Weissenbach J."/>
            <person name="Zambounis A."/>
            <person name="Wincker P."/>
            <person name="Boyen C."/>
        </authorList>
    </citation>
    <scope>NUCLEOTIDE SEQUENCE [LARGE SCALE GENOMIC DNA]</scope>
    <source>
        <strain evidence="13">cv. Stackhouse</strain>
    </source>
</reference>
<dbReference type="Gramene" id="CDF37631">
    <property type="protein sequence ID" value="CDF37631"/>
    <property type="gene ID" value="CHC_T00005827001"/>
</dbReference>
<name>R7QJJ0_CHOCR</name>
<feature type="transmembrane region" description="Helical" evidence="9">
    <location>
        <begin position="746"/>
        <end position="767"/>
    </location>
</feature>
<evidence type="ECO:0000256" key="5">
    <source>
        <dbReference type="ARBA" id="ARBA00022781"/>
    </source>
</evidence>
<dbReference type="GO" id="GO:0000220">
    <property type="term" value="C:vacuolar proton-transporting V-type ATPase, V0 domain"/>
    <property type="evidence" value="ECO:0007669"/>
    <property type="project" value="InterPro"/>
</dbReference>
<dbReference type="GO" id="GO:0051117">
    <property type="term" value="F:ATPase binding"/>
    <property type="evidence" value="ECO:0007669"/>
    <property type="project" value="TreeGrafter"/>
</dbReference>
<comment type="similarity">
    <text evidence="2 9">Belongs to the V-ATPase 116 kDa subunit family.</text>
</comment>
<dbReference type="OrthoDB" id="10264220at2759"/>
<dbReference type="KEGG" id="ccp:CHC_T00005827001"/>
<comment type="function">
    <text evidence="9">Essential component of the vacuolar proton pump (V-ATPase), a multimeric enzyme that catalyzes the translocation of protons across the membranes. Required for assembly and activity of the V-ATPase.</text>
</comment>
<dbReference type="OMA" id="TYVQLYI"/>
<feature type="transmembrane region" description="Helical" evidence="9">
    <location>
        <begin position="422"/>
        <end position="439"/>
    </location>
</feature>
<keyword evidence="6 9" id="KW-1133">Transmembrane helix</keyword>
<keyword evidence="7 9" id="KW-0406">Ion transport</keyword>
<evidence type="ECO:0000256" key="9">
    <source>
        <dbReference type="RuleBase" id="RU361189"/>
    </source>
</evidence>
<evidence type="ECO:0000256" key="1">
    <source>
        <dbReference type="ARBA" id="ARBA00004141"/>
    </source>
</evidence>
<dbReference type="AlphaFoldDB" id="R7QJJ0"/>
<organism evidence="12 13">
    <name type="scientific">Chondrus crispus</name>
    <name type="common">Carrageen Irish moss</name>
    <name type="synonym">Polymorpha crispa</name>
    <dbReference type="NCBI Taxonomy" id="2769"/>
    <lineage>
        <taxon>Eukaryota</taxon>
        <taxon>Rhodophyta</taxon>
        <taxon>Florideophyceae</taxon>
        <taxon>Rhodymeniophycidae</taxon>
        <taxon>Gigartinales</taxon>
        <taxon>Gigartinaceae</taxon>
        <taxon>Chondrus</taxon>
    </lineage>
</organism>
<keyword evidence="13" id="KW-1185">Reference proteome</keyword>
<feature type="region of interest" description="Disordered" evidence="11">
    <location>
        <begin position="656"/>
        <end position="683"/>
    </location>
</feature>
<gene>
    <name evidence="12" type="ORF">CHC_T00005827001</name>
</gene>
<feature type="coiled-coil region" evidence="10">
    <location>
        <begin position="32"/>
        <end position="59"/>
    </location>
</feature>
<dbReference type="GeneID" id="17325219"/>
<evidence type="ECO:0000256" key="2">
    <source>
        <dbReference type="ARBA" id="ARBA00009904"/>
    </source>
</evidence>
<evidence type="ECO:0000256" key="11">
    <source>
        <dbReference type="SAM" id="MobiDB-lite"/>
    </source>
</evidence>
<evidence type="ECO:0000313" key="12">
    <source>
        <dbReference type="EMBL" id="CDF37631.1"/>
    </source>
</evidence>
<dbReference type="PhylomeDB" id="R7QJJ0"/>
<dbReference type="PIRSF" id="PIRSF001293">
    <property type="entry name" value="ATP6V0A1"/>
    <property type="match status" value="1"/>
</dbReference>
<evidence type="ECO:0000313" key="13">
    <source>
        <dbReference type="Proteomes" id="UP000012073"/>
    </source>
</evidence>
<evidence type="ECO:0000256" key="10">
    <source>
        <dbReference type="SAM" id="Coils"/>
    </source>
</evidence>
<dbReference type="GO" id="GO:0046961">
    <property type="term" value="F:proton-transporting ATPase activity, rotational mechanism"/>
    <property type="evidence" value="ECO:0007669"/>
    <property type="project" value="InterPro"/>
</dbReference>
<accession>R7QJJ0</accession>
<dbReference type="GO" id="GO:0007035">
    <property type="term" value="P:vacuolar acidification"/>
    <property type="evidence" value="ECO:0007669"/>
    <property type="project" value="TreeGrafter"/>
</dbReference>
<dbReference type="InterPro" id="IPR002490">
    <property type="entry name" value="V-ATPase_116kDa_su"/>
</dbReference>
<proteinExistence type="inferred from homology"/>
<evidence type="ECO:0000256" key="3">
    <source>
        <dbReference type="ARBA" id="ARBA00022448"/>
    </source>
</evidence>
<evidence type="ECO:0000256" key="4">
    <source>
        <dbReference type="ARBA" id="ARBA00022692"/>
    </source>
</evidence>
<protein>
    <recommendedName>
        <fullName evidence="9">V-type proton ATPase subunit a</fullName>
    </recommendedName>
</protein>
<evidence type="ECO:0000256" key="7">
    <source>
        <dbReference type="ARBA" id="ARBA00023065"/>
    </source>
</evidence>
<dbReference type="PANTHER" id="PTHR11629:SF63">
    <property type="entry name" value="V-TYPE PROTON ATPASE SUBUNIT A"/>
    <property type="match status" value="1"/>
</dbReference>
<feature type="transmembrane region" description="Helical" evidence="9">
    <location>
        <begin position="507"/>
        <end position="527"/>
    </location>
</feature>
<keyword evidence="3 9" id="KW-0813">Transport</keyword>
<dbReference type="Pfam" id="PF01496">
    <property type="entry name" value="V_ATPase_I"/>
    <property type="match status" value="1"/>
</dbReference>
<evidence type="ECO:0000256" key="6">
    <source>
        <dbReference type="ARBA" id="ARBA00022989"/>
    </source>
</evidence>
<dbReference type="PANTHER" id="PTHR11629">
    <property type="entry name" value="VACUOLAR PROTON ATPASES"/>
    <property type="match status" value="1"/>
</dbReference>
<dbReference type="InterPro" id="IPR026028">
    <property type="entry name" value="V-type_ATPase_116kDa_su_euka"/>
</dbReference>
<keyword evidence="5 9" id="KW-0375">Hydrogen ion transport</keyword>
<feature type="transmembrane region" description="Helical" evidence="9">
    <location>
        <begin position="539"/>
        <end position="560"/>
    </location>
</feature>
<dbReference type="Proteomes" id="UP000012073">
    <property type="component" value="Unassembled WGS sequence"/>
</dbReference>
<dbReference type="EMBL" id="HG001857">
    <property type="protein sequence ID" value="CDF37631.1"/>
    <property type="molecule type" value="Genomic_DNA"/>
</dbReference>
<dbReference type="STRING" id="2769.R7QJJ0"/>
<keyword evidence="4 9" id="KW-0812">Transmembrane</keyword>
<evidence type="ECO:0000256" key="8">
    <source>
        <dbReference type="ARBA" id="ARBA00023136"/>
    </source>
</evidence>
<keyword evidence="8 9" id="KW-0472">Membrane</keyword>
<sequence length="813" mass="90849">MQRRLRFLHAQIAADASVPPPDSLEVPPHFDARAAALRLDDLDAALARHEQALLQMNAHATSLTLQRNELVELRYVLDKGAAFFSAAPRLQQASYGSLAMSDPSMEATGPVYGTHAAEREHSPPLIDEAPRLASARHPSGTSLAYYAGVVEKLKVPVFERVLFRATRGNCLVRFAEIPEPLVDPASGESVEKSAFMVFFSGSEVKSKVAKICQAFAANLYNFPEDFVAQSTAYQQCLERLADLDTVINTTTVQRSATLHEIAAELPLWDEKVRREKAVFYTLNMLNYDTSNALFIAEVWAPTSALDSVRTALNKGRHRSHAQVHSILEERPVGRETPPTYFKLNRFTTVFQGIVESYGVAEYKEVNPAPFAVITFPFLFAVMFGDIGHGFLMFAFAAWVVLNEKRMVRRKLGEFMQTCYDGRYMLLLMGLFSIFTGFLYNEFFAVPLDLFGSRWKFTEESVMACGIDNCEVPSAVKNPVSPYPFGFDPVWKGSANGLLFFNSYKMKLSIVLGVCQMVMGICMSYLNAKQYNSQVDVWHVFVPQMIFMNATFGYLVILILLKWSIDWDSPACRADPNCLAPDLKTVLIGMFMAPGSLPEEGRLYPFQKEVQVVLLLLAAVAVPWMLLPKPLILKARYDAKKKDAYRPLVDEGETAELLSSNSGGEVSAMSGGMGGKGEAEAEEEEEEEFDFANTFVNQMIHTIEFVLGAVSNTASYLRLWALSLAHAELSDVFLEKLLYLSIESGSSVLMIVGFFMWVGLTIGVLMFMESLSAFLHALRLHWVEFQNKFYNLHGSGNKFVAFDYDAIREAEEDN</sequence>
<feature type="transmembrane region" description="Helical" evidence="9">
    <location>
        <begin position="377"/>
        <end position="401"/>
    </location>
</feature>